<evidence type="ECO:0000259" key="2">
    <source>
        <dbReference type="Pfam" id="PF23189"/>
    </source>
</evidence>
<dbReference type="InterPro" id="IPR029058">
    <property type="entry name" value="AB_hydrolase_fold"/>
</dbReference>
<reference evidence="3 4" key="1">
    <citation type="journal article" date="2015" name="Int. J. Syst. Evol. Microbiol.">
        <title>Aestuariivita atlantica sp. nov., isolated from deep sea sediment of the Atlantic Ocean.</title>
        <authorList>
            <person name="Li G."/>
            <person name="Lai Q."/>
            <person name="Du Y."/>
            <person name="Liu X."/>
            <person name="Sun F."/>
            <person name="Shao Z."/>
        </authorList>
    </citation>
    <scope>NUCLEOTIDE SEQUENCE [LARGE SCALE GENOMIC DNA]</scope>
    <source>
        <strain evidence="3 4">22II-S11-z3</strain>
    </source>
</reference>
<evidence type="ECO:0000313" key="4">
    <source>
        <dbReference type="Proteomes" id="UP000036938"/>
    </source>
</evidence>
<evidence type="ECO:0000313" key="3">
    <source>
        <dbReference type="EMBL" id="KNG94454.1"/>
    </source>
</evidence>
<dbReference type="STRING" id="1317121.ATO11_08370"/>
<dbReference type="CDD" id="cd15488">
    <property type="entry name" value="Tm-1-like"/>
    <property type="match status" value="1"/>
</dbReference>
<dbReference type="InterPro" id="IPR056778">
    <property type="entry name" value="UPF0261_C"/>
</dbReference>
<protein>
    <submittedName>
        <fullName evidence="3">Uncharacterized protein</fullName>
    </submittedName>
</protein>
<accession>A0A0L1JRQ3</accession>
<dbReference type="PANTHER" id="PTHR31862">
    <property type="entry name" value="UPF0261 DOMAIN PROTEIN (AFU_ORTHOLOGUE AFUA_1G10120)"/>
    <property type="match status" value="1"/>
</dbReference>
<dbReference type="SUPFAM" id="SSF53474">
    <property type="entry name" value="alpha/beta-Hydrolases"/>
    <property type="match status" value="1"/>
</dbReference>
<dbReference type="RefSeq" id="WP_050530610.1">
    <property type="nucleotide sequence ID" value="NZ_AQQZ01000003.1"/>
</dbReference>
<dbReference type="OrthoDB" id="9776369at2"/>
<dbReference type="Pfam" id="PF23189">
    <property type="entry name" value="UPF0261_C"/>
    <property type="match status" value="1"/>
</dbReference>
<dbReference type="InterPro" id="IPR008322">
    <property type="entry name" value="UPF0261"/>
</dbReference>
<organism evidence="3 4">
    <name type="scientific">Pseudaestuariivita atlantica</name>
    <dbReference type="NCBI Taxonomy" id="1317121"/>
    <lineage>
        <taxon>Bacteria</taxon>
        <taxon>Pseudomonadati</taxon>
        <taxon>Pseudomonadota</taxon>
        <taxon>Alphaproteobacteria</taxon>
        <taxon>Rhodobacterales</taxon>
        <taxon>Paracoccaceae</taxon>
        <taxon>Pseudaestuariivita</taxon>
    </lineage>
</organism>
<dbReference type="Gene3D" id="3.40.50.12030">
    <property type="entry name" value="Uncharacterised protein family UPF0261, NC domain"/>
    <property type="match status" value="1"/>
</dbReference>
<name>A0A0L1JRQ3_9RHOB</name>
<dbReference type="Gene3D" id="3.40.50.12020">
    <property type="entry name" value="Uncharacterised protein family UPF0261, NN domain"/>
    <property type="match status" value="1"/>
</dbReference>
<proteinExistence type="predicted"/>
<dbReference type="EMBL" id="AQQZ01000003">
    <property type="protein sequence ID" value="KNG94454.1"/>
    <property type="molecule type" value="Genomic_DNA"/>
</dbReference>
<comment type="caution">
    <text evidence="3">The sequence shown here is derived from an EMBL/GenBank/DDBJ whole genome shotgun (WGS) entry which is preliminary data.</text>
</comment>
<dbReference type="Proteomes" id="UP000036938">
    <property type="component" value="Unassembled WGS sequence"/>
</dbReference>
<dbReference type="Pfam" id="PF06792">
    <property type="entry name" value="UPF0261"/>
    <property type="match status" value="1"/>
</dbReference>
<dbReference type="PANTHER" id="PTHR31862:SF1">
    <property type="entry name" value="UPF0261 DOMAIN PROTEIN (AFU_ORTHOLOGUE AFUA_1G10120)"/>
    <property type="match status" value="1"/>
</dbReference>
<dbReference type="InterPro" id="IPR051353">
    <property type="entry name" value="Tobamovirus_resist_UPF0261"/>
</dbReference>
<dbReference type="NCBIfam" id="NF002676">
    <property type="entry name" value="PRK02399.1-4"/>
    <property type="match status" value="1"/>
</dbReference>
<evidence type="ECO:0000259" key="1">
    <source>
        <dbReference type="Pfam" id="PF06792"/>
    </source>
</evidence>
<keyword evidence="4" id="KW-1185">Reference proteome</keyword>
<gene>
    <name evidence="3" type="ORF">ATO11_08370</name>
</gene>
<dbReference type="AlphaFoldDB" id="A0A0L1JRQ3"/>
<dbReference type="NCBIfam" id="NF002674">
    <property type="entry name" value="PRK02399.1-2"/>
    <property type="match status" value="1"/>
</dbReference>
<dbReference type="InterPro" id="IPR044122">
    <property type="entry name" value="UPF0261_N"/>
</dbReference>
<dbReference type="PATRIC" id="fig|1317121.7.peg.2284"/>
<feature type="domain" description="UPF0261" evidence="2">
    <location>
        <begin position="186"/>
        <end position="402"/>
    </location>
</feature>
<dbReference type="PIRSF" id="PIRSF033271">
    <property type="entry name" value="UCP033271"/>
    <property type="match status" value="1"/>
</dbReference>
<sequence>MTDRTILVIGTYDTKNDELAYVAERIASQGGGVLSMDVSVLGDPEDPCDISKHDVARAAGSTIEEAIAAGDENHAMQIMARGAVALATELQRAGRMHGVLILGGSMGTDLALDVCQALPLGVPKYVVSTVAFSPIIPADRLSPDIQMILWAGGLYGLNAICKSSLSQAAGAVLGAARAVEAPAAERPVVGMTSLGSSCLRYMKFLKPALEDRGFEVAIFHATGMGGMAFERIARAGGFACVMDFALPELGNLMAGSVVNAGQDRLTNAGRAGIPQIVAPGCLDLIDFAGWQDVPEAYADRPFHAHNRLIKSSALSPDERRETAREIARRLSPATAPVHVLMPLGGVEEWDKPGEPAHDPEGLAAFTNEMRRAMQPPLAFSEVDAHINHAAFADAALAVFDAWVADGTVSTNVKADA</sequence>
<feature type="domain" description="UPF0261" evidence="1">
    <location>
        <begin position="5"/>
        <end position="179"/>
    </location>
</feature>